<feature type="compositionally biased region" description="Basic and acidic residues" evidence="1">
    <location>
        <begin position="388"/>
        <end position="406"/>
    </location>
</feature>
<feature type="compositionally biased region" description="Acidic residues" evidence="1">
    <location>
        <begin position="338"/>
        <end position="352"/>
    </location>
</feature>
<gene>
    <name evidence="2" type="ORF">H2201_008692</name>
</gene>
<feature type="compositionally biased region" description="Low complexity" evidence="1">
    <location>
        <begin position="479"/>
        <end position="489"/>
    </location>
</feature>
<comment type="caution">
    <text evidence="2">The sequence shown here is derived from an EMBL/GenBank/DDBJ whole genome shotgun (WGS) entry which is preliminary data.</text>
</comment>
<sequence>MGLPVWRAPSPADSTKAADKADPTASARSPIRRHSPRIRPGRSRDVRQRARVEYFDSFRSAERIRPPHAGAFQPYAVEEDASSSEGPGQNTNLPPVPESMNYSRSEDEASRPATASRQHDERARFPVPRALNPFARPSTRPRDNPSAMIRPQHSYSYRPRELPAYTPNFAPARRASLRASDSLQHPSNSSYYPGPLENHLDPSGHLPDFPPLRRMGRRTVADGPLPSSSLRESWSPATTVNGLGDRERSFSPGDDNLADNWDAMHSTVAPDPLEPSADSSFTSAAASASFSATTRHSNNSSRSSRRSGSGSASSARTHITVPSDVERYAWTVTQVCDTSEDGGSETEADEGEAGISPRSRNPMRQVLLEERRMRRRLEVAEQAVLERPPRREPVRYSAGTRERSEEAGEAVRGYYGRGGEYALMETRTQLDELESREERSREIEAEVHQVALREELRSQLAERRRLEEERRALEEENEQLQPQQPLTQTFDPELEEMRSLLERIARRDDIPEEWWMSVGLVPSLPRRVIERLARERL</sequence>
<feature type="compositionally biased region" description="Polar residues" evidence="1">
    <location>
        <begin position="179"/>
        <end position="191"/>
    </location>
</feature>
<feature type="compositionally biased region" description="Basic and acidic residues" evidence="1">
    <location>
        <begin position="42"/>
        <end position="65"/>
    </location>
</feature>
<organism evidence="2 3">
    <name type="scientific">Coniosporium apollinis</name>
    <dbReference type="NCBI Taxonomy" id="61459"/>
    <lineage>
        <taxon>Eukaryota</taxon>
        <taxon>Fungi</taxon>
        <taxon>Dikarya</taxon>
        <taxon>Ascomycota</taxon>
        <taxon>Pezizomycotina</taxon>
        <taxon>Dothideomycetes</taxon>
        <taxon>Dothideomycetes incertae sedis</taxon>
        <taxon>Coniosporium</taxon>
    </lineage>
</organism>
<feature type="region of interest" description="Disordered" evidence="1">
    <location>
        <begin position="468"/>
        <end position="492"/>
    </location>
</feature>
<evidence type="ECO:0000256" key="1">
    <source>
        <dbReference type="SAM" id="MobiDB-lite"/>
    </source>
</evidence>
<feature type="compositionally biased region" description="Polar residues" evidence="1">
    <location>
        <begin position="226"/>
        <end position="241"/>
    </location>
</feature>
<protein>
    <submittedName>
        <fullName evidence="2">Uncharacterized protein</fullName>
    </submittedName>
</protein>
<feature type="compositionally biased region" description="Polar residues" evidence="1">
    <location>
        <begin position="83"/>
        <end position="93"/>
    </location>
</feature>
<feature type="region of interest" description="Disordered" evidence="1">
    <location>
        <begin position="388"/>
        <end position="411"/>
    </location>
</feature>
<proteinExistence type="predicted"/>
<name>A0ABQ9NHH6_9PEZI</name>
<keyword evidence="3" id="KW-1185">Reference proteome</keyword>
<dbReference type="EMBL" id="JAPDRL010000143">
    <property type="protein sequence ID" value="KAJ9655975.1"/>
    <property type="molecule type" value="Genomic_DNA"/>
</dbReference>
<accession>A0ABQ9NHH6</accession>
<reference evidence="2" key="1">
    <citation type="submission" date="2022-10" db="EMBL/GenBank/DDBJ databases">
        <title>Culturing micro-colonial fungi from biological soil crusts in the Mojave desert and describing Neophaeococcomyces mojavensis, and introducing the new genera and species Taxawa tesnikishii.</title>
        <authorList>
            <person name="Kurbessoian T."/>
            <person name="Stajich J.E."/>
        </authorList>
    </citation>
    <scope>NUCLEOTIDE SEQUENCE</scope>
    <source>
        <strain evidence="2">TK_1</strain>
    </source>
</reference>
<feature type="compositionally biased region" description="Basic residues" evidence="1">
    <location>
        <begin position="30"/>
        <end position="41"/>
    </location>
</feature>
<feature type="region of interest" description="Disordered" evidence="1">
    <location>
        <begin position="1"/>
        <end position="364"/>
    </location>
</feature>
<dbReference type="Proteomes" id="UP001172684">
    <property type="component" value="Unassembled WGS sequence"/>
</dbReference>
<evidence type="ECO:0000313" key="3">
    <source>
        <dbReference type="Proteomes" id="UP001172684"/>
    </source>
</evidence>
<evidence type="ECO:0000313" key="2">
    <source>
        <dbReference type="EMBL" id="KAJ9655975.1"/>
    </source>
</evidence>
<feature type="compositionally biased region" description="Low complexity" evidence="1">
    <location>
        <begin position="276"/>
        <end position="318"/>
    </location>
</feature>